<dbReference type="EMBL" id="GBRH01244672">
    <property type="protein sequence ID" value="JAD53223.1"/>
    <property type="molecule type" value="Transcribed_RNA"/>
</dbReference>
<dbReference type="AlphaFoldDB" id="A0A0A9ATN3"/>
<evidence type="ECO:0000256" key="1">
    <source>
        <dbReference type="SAM" id="MobiDB-lite"/>
    </source>
</evidence>
<evidence type="ECO:0000313" key="2">
    <source>
        <dbReference type="EMBL" id="JAD53223.1"/>
    </source>
</evidence>
<reference evidence="2" key="1">
    <citation type="submission" date="2014-09" db="EMBL/GenBank/DDBJ databases">
        <authorList>
            <person name="Magalhaes I.L.F."/>
            <person name="Oliveira U."/>
            <person name="Santos F.R."/>
            <person name="Vidigal T.H.D.A."/>
            <person name="Brescovit A.D."/>
            <person name="Santos A.J."/>
        </authorList>
    </citation>
    <scope>NUCLEOTIDE SEQUENCE</scope>
    <source>
        <tissue evidence="2">Shoot tissue taken approximately 20 cm above the soil surface</tissue>
    </source>
</reference>
<proteinExistence type="predicted"/>
<name>A0A0A9ATN3_ARUDO</name>
<feature type="region of interest" description="Disordered" evidence="1">
    <location>
        <begin position="1"/>
        <end position="21"/>
    </location>
</feature>
<organism evidence="2">
    <name type="scientific">Arundo donax</name>
    <name type="common">Giant reed</name>
    <name type="synonym">Donax arundinaceus</name>
    <dbReference type="NCBI Taxonomy" id="35708"/>
    <lineage>
        <taxon>Eukaryota</taxon>
        <taxon>Viridiplantae</taxon>
        <taxon>Streptophyta</taxon>
        <taxon>Embryophyta</taxon>
        <taxon>Tracheophyta</taxon>
        <taxon>Spermatophyta</taxon>
        <taxon>Magnoliopsida</taxon>
        <taxon>Liliopsida</taxon>
        <taxon>Poales</taxon>
        <taxon>Poaceae</taxon>
        <taxon>PACMAD clade</taxon>
        <taxon>Arundinoideae</taxon>
        <taxon>Arundineae</taxon>
        <taxon>Arundo</taxon>
    </lineage>
</organism>
<sequence>MHVNEVKKLTALLTEKNSGRD</sequence>
<protein>
    <submittedName>
        <fullName evidence="2">Uncharacterized protein</fullName>
    </submittedName>
</protein>
<accession>A0A0A9ATN3</accession>
<reference evidence="2" key="2">
    <citation type="journal article" date="2015" name="Data Brief">
        <title>Shoot transcriptome of the giant reed, Arundo donax.</title>
        <authorList>
            <person name="Barrero R.A."/>
            <person name="Guerrero F.D."/>
            <person name="Moolhuijzen P."/>
            <person name="Goolsby J.A."/>
            <person name="Tidwell J."/>
            <person name="Bellgard S.E."/>
            <person name="Bellgard M.I."/>
        </authorList>
    </citation>
    <scope>NUCLEOTIDE SEQUENCE</scope>
    <source>
        <tissue evidence="2">Shoot tissue taken approximately 20 cm above the soil surface</tissue>
    </source>
</reference>